<gene>
    <name evidence="2" type="ORF">CG003_01540</name>
</gene>
<dbReference type="PANTHER" id="PTHR34215">
    <property type="entry name" value="BLL0784 PROTEIN"/>
    <property type="match status" value="1"/>
</dbReference>
<dbReference type="Gene3D" id="3.30.1230.10">
    <property type="entry name" value="YlxR-like"/>
    <property type="match status" value="1"/>
</dbReference>
<dbReference type="Proteomes" id="UP000239216">
    <property type="component" value="Chromosome"/>
</dbReference>
<dbReference type="InterPro" id="IPR037465">
    <property type="entry name" value="YlxR"/>
</dbReference>
<dbReference type="EMBL" id="CP022513">
    <property type="protein sequence ID" value="AVN64347.1"/>
    <property type="molecule type" value="Genomic_DNA"/>
</dbReference>
<dbReference type="InterPro" id="IPR007393">
    <property type="entry name" value="YlxR_dom"/>
</dbReference>
<proteinExistence type="predicted"/>
<accession>A0A2R3P782</accession>
<evidence type="ECO:0000313" key="3">
    <source>
        <dbReference type="Proteomes" id="UP000239216"/>
    </source>
</evidence>
<dbReference type="SUPFAM" id="SSF64376">
    <property type="entry name" value="YlxR-like"/>
    <property type="match status" value="1"/>
</dbReference>
<evidence type="ECO:0000259" key="1">
    <source>
        <dbReference type="Pfam" id="PF04296"/>
    </source>
</evidence>
<dbReference type="InterPro" id="IPR035931">
    <property type="entry name" value="YlxR-like_sf"/>
</dbReference>
<dbReference type="PANTHER" id="PTHR34215:SF1">
    <property type="entry name" value="YLXR DOMAIN-CONTAINING PROTEIN"/>
    <property type="match status" value="1"/>
</dbReference>
<name>A0A2R3P782_MESFO</name>
<evidence type="ECO:0000313" key="2">
    <source>
        <dbReference type="EMBL" id="AVN64347.1"/>
    </source>
</evidence>
<reference evidence="2 3" key="1">
    <citation type="submission" date="2017-07" db="EMBL/GenBank/DDBJ databases">
        <title>Comparative genomic analysis of Mesoplasma florum.</title>
        <authorList>
            <person name="Baby V."/>
            <person name="Lachance J.-C."/>
            <person name="Gagnon J."/>
            <person name="Lucier J.-F."/>
            <person name="Matteau D."/>
            <person name="Knight T.F."/>
            <person name="Rodrigue S."/>
        </authorList>
    </citation>
    <scope>NUCLEOTIDE SEQUENCE [LARGE SCALE GENOMIC DNA]</scope>
    <source>
        <strain evidence="2 3">CnuA-2</strain>
    </source>
</reference>
<organism evidence="2 3">
    <name type="scientific">Mesoplasma florum</name>
    <name type="common">Acholeplasma florum</name>
    <dbReference type="NCBI Taxonomy" id="2151"/>
    <lineage>
        <taxon>Bacteria</taxon>
        <taxon>Bacillati</taxon>
        <taxon>Mycoplasmatota</taxon>
        <taxon>Mollicutes</taxon>
        <taxon>Entomoplasmatales</taxon>
        <taxon>Entomoplasmataceae</taxon>
        <taxon>Mesoplasma</taxon>
    </lineage>
</organism>
<feature type="domain" description="YlxR" evidence="1">
    <location>
        <begin position="23"/>
        <end position="97"/>
    </location>
</feature>
<dbReference type="CDD" id="cd00279">
    <property type="entry name" value="YlxR"/>
    <property type="match status" value="1"/>
</dbReference>
<dbReference type="Pfam" id="PF04296">
    <property type="entry name" value="YlxR"/>
    <property type="match status" value="1"/>
</dbReference>
<dbReference type="AlphaFoldDB" id="A0A2R3P782"/>
<dbReference type="NCBIfam" id="NF047356">
    <property type="entry name" value="RNA_bind_RnpM"/>
    <property type="match status" value="1"/>
</dbReference>
<sequence>MMKMKKILKKTNTKIYMIKNNLRKDVVSKEMLDKSALIRVVLNKNNEIFIDLTYKADGRGVYVKNDLNSVKIAKQKNLLSRGLKTKVDLSIYDKLEKLFNEQN</sequence>
<protein>
    <submittedName>
        <fullName evidence="2">DUF448 domain-containing protein</fullName>
    </submittedName>
</protein>